<keyword evidence="6" id="KW-0813">Transport</keyword>
<reference evidence="18 19" key="1">
    <citation type="submission" date="2019-01" db="EMBL/GenBank/DDBJ databases">
        <title>Nuclear Genome Assembly of the Microalgal Biofuel strain Nannochloropsis salina CCMP1776.</title>
        <authorList>
            <person name="Hovde B."/>
        </authorList>
    </citation>
    <scope>NUCLEOTIDE SEQUENCE [LARGE SCALE GENOMIC DNA]</scope>
    <source>
        <strain evidence="18 19">CCMP1776</strain>
    </source>
</reference>
<comment type="similarity">
    <text evidence="4">Belongs to the COPE family.</text>
</comment>
<evidence type="ECO:0000256" key="6">
    <source>
        <dbReference type="ARBA" id="ARBA00022448"/>
    </source>
</evidence>
<accession>A0A4D9CUF8</accession>
<keyword evidence="10" id="KW-0653">Protein transport</keyword>
<evidence type="ECO:0000256" key="4">
    <source>
        <dbReference type="ARBA" id="ARBA00008827"/>
    </source>
</evidence>
<dbReference type="PANTHER" id="PTHR10805:SF0">
    <property type="entry name" value="COATOMER SUBUNIT EPSILON"/>
    <property type="match status" value="1"/>
</dbReference>
<evidence type="ECO:0000256" key="12">
    <source>
        <dbReference type="ARBA" id="ARBA00023136"/>
    </source>
</evidence>
<comment type="caution">
    <text evidence="18">The sequence shown here is derived from an EMBL/GenBank/DDBJ whole genome shotgun (WGS) entry which is preliminary data.</text>
</comment>
<evidence type="ECO:0000256" key="17">
    <source>
        <dbReference type="SAM" id="MobiDB-lite"/>
    </source>
</evidence>
<dbReference type="GO" id="GO:0005654">
    <property type="term" value="C:nucleoplasm"/>
    <property type="evidence" value="ECO:0007669"/>
    <property type="project" value="UniProtKB-ARBA"/>
</dbReference>
<keyword evidence="12" id="KW-0472">Membrane</keyword>
<keyword evidence="15" id="KW-0968">Cytoplasmic vesicle</keyword>
<dbReference type="InterPro" id="IPR036388">
    <property type="entry name" value="WH-like_DNA-bd_sf"/>
</dbReference>
<dbReference type="InterPro" id="IPR019734">
    <property type="entry name" value="TPR_rpt"/>
</dbReference>
<protein>
    <submittedName>
        <fullName evidence="18">Uncharacterized protein</fullName>
    </submittedName>
</protein>
<dbReference type="OrthoDB" id="613763at2759"/>
<dbReference type="GO" id="GO:0005666">
    <property type="term" value="C:RNA polymerase III complex"/>
    <property type="evidence" value="ECO:0007669"/>
    <property type="project" value="InterPro"/>
</dbReference>
<dbReference type="GO" id="GO:0006891">
    <property type="term" value="P:intra-Golgi vesicle-mediated transport"/>
    <property type="evidence" value="ECO:0007669"/>
    <property type="project" value="TreeGrafter"/>
</dbReference>
<evidence type="ECO:0000256" key="8">
    <source>
        <dbReference type="ARBA" id="ARBA00022490"/>
    </source>
</evidence>
<comment type="similarity">
    <text evidence="5">Belongs to the eukaryotic RPC34/RPC39 RNA polymerase subunit family.</text>
</comment>
<dbReference type="Pfam" id="PF04733">
    <property type="entry name" value="Coatomer_E"/>
    <property type="match status" value="1"/>
</dbReference>
<sequence length="664" mass="73629">MAEPDDLYTLRQEFYVGNFQAAINEGTSLGRVSPDLETERAEFVYRARLGLKEYDVIFREVKEGGDTPIALQAVRWFAEYEAHPEQREAVVGKLQTSLQETATASCPSLQTMAAMIFLKEGLVKDALRAVHRGITLEQRALMTAIYLRMDRLDHAQKQLKLMQATDEDATLTQMTGAWVDLAQGGTGYRDAQLLFQELVAKYGNSALLLNGLGVSLLHQGLYEEADKHLAQCLREDPDKSNADTLINLVATAQHLHKPPETVAKLLSQLQKVAPDHPYVQNLGTLEGAFDLIILSGLVEGRVGADASEAANWEDEVYRLLELQAVWSKKKAKALHGSGSMETSREETTGAGGGQHKDESGNLRDEFLSLCLSHAEGLRNEQLREHFTERYLHLVPIINSCLAENLIRCMKTESNELVYQAVDPNLAEKMRNLGAEQLLVYQVVEKAGNKGIWHKDIRSQTSLQQPALKKILKNLESRQLVKSTSSISSKTRKLYLLYDLEPAKEITGGPWYTEHEFDHEFIEELSRAIYLFIKQQRKPPSLGIIVDYVRNSGVSKVELAPGEVQLIINSLAYDMKIEPVQNSLVGALPSSDGTPCYKISRQVTPLNHFTDFPCGRCPVQAQCEEGGEISPANCRYFNVWLDVNNGAGGVGGAMIGGGNAGSLEF</sequence>
<dbReference type="EMBL" id="SDOX01000092">
    <property type="protein sequence ID" value="TFJ82872.1"/>
    <property type="molecule type" value="Genomic_DNA"/>
</dbReference>
<feature type="region of interest" description="Disordered" evidence="17">
    <location>
        <begin position="335"/>
        <end position="360"/>
    </location>
</feature>
<dbReference type="GO" id="GO:0006383">
    <property type="term" value="P:transcription by RNA polymerase III"/>
    <property type="evidence" value="ECO:0007669"/>
    <property type="project" value="InterPro"/>
</dbReference>
<evidence type="ECO:0000256" key="5">
    <source>
        <dbReference type="ARBA" id="ARBA00011038"/>
    </source>
</evidence>
<dbReference type="SUPFAM" id="SSF46785">
    <property type="entry name" value="Winged helix' DNA-binding domain"/>
    <property type="match status" value="1"/>
</dbReference>
<dbReference type="GO" id="GO:0030126">
    <property type="term" value="C:COPI vesicle coat"/>
    <property type="evidence" value="ECO:0007669"/>
    <property type="project" value="TreeGrafter"/>
</dbReference>
<evidence type="ECO:0000313" key="18">
    <source>
        <dbReference type="EMBL" id="TFJ82872.1"/>
    </source>
</evidence>
<evidence type="ECO:0000256" key="2">
    <source>
        <dbReference type="ARBA" id="ARBA00004255"/>
    </source>
</evidence>
<dbReference type="InterPro" id="IPR007832">
    <property type="entry name" value="RNA_pol_Rpc34"/>
</dbReference>
<evidence type="ECO:0000256" key="16">
    <source>
        <dbReference type="PROSITE-ProRule" id="PRU00339"/>
    </source>
</evidence>
<evidence type="ECO:0000256" key="3">
    <source>
        <dbReference type="ARBA" id="ARBA00004347"/>
    </source>
</evidence>
<evidence type="ECO:0000256" key="9">
    <source>
        <dbReference type="ARBA" id="ARBA00022892"/>
    </source>
</evidence>
<dbReference type="Gene3D" id="1.25.40.10">
    <property type="entry name" value="Tetratricopeptide repeat domain"/>
    <property type="match status" value="1"/>
</dbReference>
<keyword evidence="8" id="KW-0963">Cytoplasm</keyword>
<dbReference type="AlphaFoldDB" id="A0A4D9CUF8"/>
<dbReference type="Gene3D" id="1.10.10.10">
    <property type="entry name" value="Winged helix-like DNA-binding domain superfamily/Winged helix DNA-binding domain"/>
    <property type="match status" value="1"/>
</dbReference>
<dbReference type="GO" id="GO:0015031">
    <property type="term" value="P:protein transport"/>
    <property type="evidence" value="ECO:0007669"/>
    <property type="project" value="UniProtKB-KW"/>
</dbReference>
<evidence type="ECO:0000256" key="13">
    <source>
        <dbReference type="ARBA" id="ARBA00023163"/>
    </source>
</evidence>
<gene>
    <name evidence="18" type="ORF">NSK_005825</name>
</gene>
<keyword evidence="7" id="KW-0240">DNA-directed RNA polymerase</keyword>
<evidence type="ECO:0000256" key="1">
    <source>
        <dbReference type="ARBA" id="ARBA00004123"/>
    </source>
</evidence>
<dbReference type="PANTHER" id="PTHR10805">
    <property type="entry name" value="COATOMER SUBUNIT EPSILON"/>
    <property type="match status" value="1"/>
</dbReference>
<dbReference type="SUPFAM" id="SSF48452">
    <property type="entry name" value="TPR-like"/>
    <property type="match status" value="1"/>
</dbReference>
<dbReference type="GO" id="GO:0006888">
    <property type="term" value="P:endoplasmic reticulum to Golgi vesicle-mediated transport"/>
    <property type="evidence" value="ECO:0007669"/>
    <property type="project" value="TreeGrafter"/>
</dbReference>
<evidence type="ECO:0000256" key="11">
    <source>
        <dbReference type="ARBA" id="ARBA00023034"/>
    </source>
</evidence>
<organism evidence="18 19">
    <name type="scientific">Nannochloropsis salina CCMP1776</name>
    <dbReference type="NCBI Taxonomy" id="1027361"/>
    <lineage>
        <taxon>Eukaryota</taxon>
        <taxon>Sar</taxon>
        <taxon>Stramenopiles</taxon>
        <taxon>Ochrophyta</taxon>
        <taxon>Eustigmatophyceae</taxon>
        <taxon>Eustigmatales</taxon>
        <taxon>Monodopsidaceae</taxon>
        <taxon>Microchloropsis</taxon>
        <taxon>Microchloropsis salina</taxon>
    </lineage>
</organism>
<keyword evidence="11" id="KW-0333">Golgi apparatus</keyword>
<keyword evidence="9" id="KW-0931">ER-Golgi transport</keyword>
<evidence type="ECO:0000256" key="7">
    <source>
        <dbReference type="ARBA" id="ARBA00022478"/>
    </source>
</evidence>
<dbReference type="InterPro" id="IPR006822">
    <property type="entry name" value="Coatomer_esu"/>
</dbReference>
<dbReference type="FunFam" id="1.10.10.10:FF:000116">
    <property type="entry name" value="DNA-directed RNA polymerase III subunit RPC6"/>
    <property type="match status" value="1"/>
</dbReference>
<keyword evidence="19" id="KW-1185">Reference proteome</keyword>
<dbReference type="GO" id="GO:0000139">
    <property type="term" value="C:Golgi membrane"/>
    <property type="evidence" value="ECO:0007669"/>
    <property type="project" value="UniProtKB-SubCell"/>
</dbReference>
<dbReference type="Proteomes" id="UP000355283">
    <property type="component" value="Unassembled WGS sequence"/>
</dbReference>
<comment type="subcellular location">
    <subcellularLocation>
        <location evidence="3">Cytoplasmic vesicle</location>
        <location evidence="3">COPI-coated vesicle membrane</location>
        <topology evidence="3">Peripheral membrane protein</topology>
        <orientation evidence="3">Cytoplasmic side</orientation>
    </subcellularLocation>
    <subcellularLocation>
        <location evidence="2">Golgi apparatus membrane</location>
        <topology evidence="2">Peripheral membrane protein</topology>
        <orientation evidence="2">Cytoplasmic side</orientation>
    </subcellularLocation>
    <subcellularLocation>
        <location evidence="1">Nucleus</location>
    </subcellularLocation>
</comment>
<dbReference type="GO" id="GO:0005198">
    <property type="term" value="F:structural molecule activity"/>
    <property type="evidence" value="ECO:0007669"/>
    <property type="project" value="InterPro"/>
</dbReference>
<evidence type="ECO:0000256" key="10">
    <source>
        <dbReference type="ARBA" id="ARBA00022927"/>
    </source>
</evidence>
<dbReference type="InterPro" id="IPR011990">
    <property type="entry name" value="TPR-like_helical_dom_sf"/>
</dbReference>
<keyword evidence="14" id="KW-0539">Nucleus</keyword>
<evidence type="ECO:0000256" key="14">
    <source>
        <dbReference type="ARBA" id="ARBA00023242"/>
    </source>
</evidence>
<evidence type="ECO:0000256" key="15">
    <source>
        <dbReference type="ARBA" id="ARBA00023329"/>
    </source>
</evidence>
<keyword evidence="16" id="KW-0802">TPR repeat</keyword>
<name>A0A4D9CUF8_9STRA</name>
<dbReference type="Pfam" id="PF05158">
    <property type="entry name" value="RNA_pol_Rpc34"/>
    <property type="match status" value="2"/>
</dbReference>
<evidence type="ECO:0000313" key="19">
    <source>
        <dbReference type="Proteomes" id="UP000355283"/>
    </source>
</evidence>
<keyword evidence="13" id="KW-0804">Transcription</keyword>
<dbReference type="GO" id="GO:0006890">
    <property type="term" value="P:retrograde vesicle-mediated transport, Golgi to endoplasmic reticulum"/>
    <property type="evidence" value="ECO:0007669"/>
    <property type="project" value="InterPro"/>
</dbReference>
<dbReference type="InterPro" id="IPR036390">
    <property type="entry name" value="WH_DNA-bd_sf"/>
</dbReference>
<proteinExistence type="inferred from homology"/>
<dbReference type="PROSITE" id="PS50005">
    <property type="entry name" value="TPR"/>
    <property type="match status" value="1"/>
</dbReference>
<feature type="repeat" description="TPR" evidence="16">
    <location>
        <begin position="206"/>
        <end position="239"/>
    </location>
</feature>